<dbReference type="RefSeq" id="WP_075729465.1">
    <property type="nucleotide sequence ID" value="NZ_BJNB01000014.1"/>
</dbReference>
<dbReference type="AlphaFoldDB" id="A0A1L7CKT2"/>
<keyword evidence="1" id="KW-1133">Transmembrane helix</keyword>
<dbReference type="KEGG" id="cfc:CFLV_04245"/>
<evidence type="ECO:0000313" key="4">
    <source>
        <dbReference type="Proteomes" id="UP000185479"/>
    </source>
</evidence>
<feature type="domain" description="Putative zinc-finger" evidence="2">
    <location>
        <begin position="5"/>
        <end position="38"/>
    </location>
</feature>
<dbReference type="GeneID" id="82879924"/>
<feature type="transmembrane region" description="Helical" evidence="1">
    <location>
        <begin position="95"/>
        <end position="115"/>
    </location>
</feature>
<proteinExistence type="predicted"/>
<reference evidence="3 4" key="1">
    <citation type="submission" date="2014-08" db="EMBL/GenBank/DDBJ databases">
        <title>Complete genome sequence of Corynebacterium flavescens OJ8(T)(=DSM 20296(T)), isolated from cheese.</title>
        <authorList>
            <person name="Ruckert C."/>
            <person name="Albersmeier A."/>
            <person name="Winkler A."/>
            <person name="Kalinowski J."/>
        </authorList>
    </citation>
    <scope>NUCLEOTIDE SEQUENCE [LARGE SCALE GENOMIC DNA]</scope>
    <source>
        <strain evidence="3 4">OJ8</strain>
    </source>
</reference>
<feature type="transmembrane region" description="Helical" evidence="1">
    <location>
        <begin position="163"/>
        <end position="183"/>
    </location>
</feature>
<dbReference type="OrthoDB" id="5197868at2"/>
<evidence type="ECO:0000256" key="1">
    <source>
        <dbReference type="SAM" id="Phobius"/>
    </source>
</evidence>
<protein>
    <recommendedName>
        <fullName evidence="2">Putative zinc-finger domain-containing protein</fullName>
    </recommendedName>
</protein>
<dbReference type="EMBL" id="CP009246">
    <property type="protein sequence ID" value="APT86470.1"/>
    <property type="molecule type" value="Genomic_DNA"/>
</dbReference>
<feature type="transmembrane region" description="Helical" evidence="1">
    <location>
        <begin position="195"/>
        <end position="214"/>
    </location>
</feature>
<gene>
    <name evidence="3" type="ORF">CFLV_04245</name>
</gene>
<keyword evidence="1" id="KW-0812">Transmembrane</keyword>
<dbReference type="InterPro" id="IPR027383">
    <property type="entry name" value="Znf_put"/>
</dbReference>
<feature type="transmembrane region" description="Helical" evidence="1">
    <location>
        <begin position="135"/>
        <end position="156"/>
    </location>
</feature>
<accession>A0A1L7CKT2</accession>
<keyword evidence="4" id="KW-1185">Reference proteome</keyword>
<organism evidence="3 4">
    <name type="scientific">Corynebacterium flavescens</name>
    <dbReference type="NCBI Taxonomy" id="28028"/>
    <lineage>
        <taxon>Bacteria</taxon>
        <taxon>Bacillati</taxon>
        <taxon>Actinomycetota</taxon>
        <taxon>Actinomycetes</taxon>
        <taxon>Mycobacteriales</taxon>
        <taxon>Corynebacteriaceae</taxon>
        <taxon>Corynebacterium</taxon>
    </lineage>
</organism>
<dbReference type="STRING" id="28028.CFLV_04245"/>
<sequence length="237" mass="24952">MLTHEEVQAAISARLDGEPHGLEDDVVDAHLESCAQCRAFRDEAAALSRSLAFGEPAGAGMAPPQDLSDIILAGVEPQWRKTAGARQAGRTLSRAAIAVMGAIFAVWAVVLIITASGLEPTNADGSVLDPGADPVRAALLMEGAATRFGLASGLIFAAWRPRFAAGLFPVACTMFLFLFGFAMRDIVWGTIEVTQVYFLLATGIAAACLGWGWAADRGYALQSALRSIGSGPRNELY</sequence>
<name>A0A1L7CKT2_CORFL</name>
<keyword evidence="1" id="KW-0472">Membrane</keyword>
<dbReference type="Proteomes" id="UP000185479">
    <property type="component" value="Chromosome"/>
</dbReference>
<evidence type="ECO:0000259" key="2">
    <source>
        <dbReference type="Pfam" id="PF13490"/>
    </source>
</evidence>
<dbReference type="Pfam" id="PF13490">
    <property type="entry name" value="zf-HC2"/>
    <property type="match status" value="1"/>
</dbReference>
<evidence type="ECO:0000313" key="3">
    <source>
        <dbReference type="EMBL" id="APT86470.1"/>
    </source>
</evidence>